<proteinExistence type="predicted"/>
<name>A0ABY7F6J6_MYAAR</name>
<sequence length="70" mass="7914">MPSPRWNLLKTSGCEALVAVSGRLRSRSCRDGSPLHRPDYCGSCSTVKWTKRVNHRRVEQTCNSVLQRGK</sequence>
<gene>
    <name evidence="1" type="ORF">MAR_005026</name>
</gene>
<accession>A0ABY7F6J6</accession>
<protein>
    <submittedName>
        <fullName evidence="1">Uncharacterized protein</fullName>
    </submittedName>
</protein>
<evidence type="ECO:0000313" key="2">
    <source>
        <dbReference type="Proteomes" id="UP001164746"/>
    </source>
</evidence>
<dbReference type="EMBL" id="CP111020">
    <property type="protein sequence ID" value="WAR14921.1"/>
    <property type="molecule type" value="Genomic_DNA"/>
</dbReference>
<evidence type="ECO:0000313" key="1">
    <source>
        <dbReference type="EMBL" id="WAR14921.1"/>
    </source>
</evidence>
<organism evidence="1 2">
    <name type="scientific">Mya arenaria</name>
    <name type="common">Soft-shell clam</name>
    <dbReference type="NCBI Taxonomy" id="6604"/>
    <lineage>
        <taxon>Eukaryota</taxon>
        <taxon>Metazoa</taxon>
        <taxon>Spiralia</taxon>
        <taxon>Lophotrochozoa</taxon>
        <taxon>Mollusca</taxon>
        <taxon>Bivalvia</taxon>
        <taxon>Autobranchia</taxon>
        <taxon>Heteroconchia</taxon>
        <taxon>Euheterodonta</taxon>
        <taxon>Imparidentia</taxon>
        <taxon>Neoheterodontei</taxon>
        <taxon>Myida</taxon>
        <taxon>Myoidea</taxon>
        <taxon>Myidae</taxon>
        <taxon>Mya</taxon>
    </lineage>
</organism>
<keyword evidence="2" id="KW-1185">Reference proteome</keyword>
<reference evidence="1" key="1">
    <citation type="submission" date="2022-11" db="EMBL/GenBank/DDBJ databases">
        <title>Centuries of genome instability and evolution in soft-shell clam transmissible cancer (bioRxiv).</title>
        <authorList>
            <person name="Hart S.F.M."/>
            <person name="Yonemitsu M.A."/>
            <person name="Giersch R.M."/>
            <person name="Beal B.F."/>
            <person name="Arriagada G."/>
            <person name="Davis B.W."/>
            <person name="Ostrander E.A."/>
            <person name="Goff S.P."/>
            <person name="Metzger M.J."/>
        </authorList>
    </citation>
    <scope>NUCLEOTIDE SEQUENCE</scope>
    <source>
        <strain evidence="1">MELC-2E11</strain>
        <tissue evidence="1">Siphon/mantle</tissue>
    </source>
</reference>
<dbReference type="Proteomes" id="UP001164746">
    <property type="component" value="Chromosome 9"/>
</dbReference>